<keyword evidence="1" id="KW-0472">Membrane</keyword>
<dbReference type="Proteomes" id="UP000732619">
    <property type="component" value="Unassembled WGS sequence"/>
</dbReference>
<evidence type="ECO:0000313" key="3">
    <source>
        <dbReference type="EMBL" id="MBE6512180.1"/>
    </source>
</evidence>
<gene>
    <name evidence="3" type="ORF">E7Z75_03370</name>
</gene>
<protein>
    <submittedName>
        <fullName evidence="3">2TM domain-containing protein</fullName>
    </submittedName>
</protein>
<dbReference type="Pfam" id="PF13239">
    <property type="entry name" value="2TM"/>
    <property type="match status" value="1"/>
</dbReference>
<keyword evidence="1" id="KW-1133">Transmembrane helix</keyword>
<accession>A0A8T3VQC7</accession>
<organism evidence="3 4">
    <name type="scientific">Methanobrevibacter olleyae</name>
    <dbReference type="NCBI Taxonomy" id="294671"/>
    <lineage>
        <taxon>Archaea</taxon>
        <taxon>Methanobacteriati</taxon>
        <taxon>Methanobacteriota</taxon>
        <taxon>Methanomada group</taxon>
        <taxon>Methanobacteria</taxon>
        <taxon>Methanobacteriales</taxon>
        <taxon>Methanobacteriaceae</taxon>
        <taxon>Methanobrevibacter</taxon>
    </lineage>
</organism>
<reference evidence="3" key="1">
    <citation type="submission" date="2019-04" db="EMBL/GenBank/DDBJ databases">
        <title>Evolution of Biomass-Degrading Anaerobic Consortia Revealed by Metagenomics.</title>
        <authorList>
            <person name="Peng X."/>
        </authorList>
    </citation>
    <scope>NUCLEOTIDE SEQUENCE</scope>
    <source>
        <strain evidence="3">SIG14</strain>
    </source>
</reference>
<comment type="caution">
    <text evidence="3">The sequence shown here is derived from an EMBL/GenBank/DDBJ whole genome shotgun (WGS) entry which is preliminary data.</text>
</comment>
<name>A0A8T3VQC7_METOL</name>
<sequence length="91" mass="11324">MSESELYSRAEKRVDEKMSFYHHLYSFIAVNITLIVINVLFSRGEWWFYWVTLFWGIGLVSHYIRTFVFFEKFDEKYRDQMIEKEMEKMKK</sequence>
<feature type="transmembrane region" description="Helical" evidence="1">
    <location>
        <begin position="20"/>
        <end position="41"/>
    </location>
</feature>
<keyword evidence="1" id="KW-0812">Transmembrane</keyword>
<proteinExistence type="predicted"/>
<dbReference type="EMBL" id="SUTG01000010">
    <property type="protein sequence ID" value="MBE6512180.1"/>
    <property type="molecule type" value="Genomic_DNA"/>
</dbReference>
<evidence type="ECO:0000256" key="1">
    <source>
        <dbReference type="SAM" id="Phobius"/>
    </source>
</evidence>
<evidence type="ECO:0000259" key="2">
    <source>
        <dbReference type="Pfam" id="PF13239"/>
    </source>
</evidence>
<dbReference type="AlphaFoldDB" id="A0A8T3VQC7"/>
<feature type="transmembrane region" description="Helical" evidence="1">
    <location>
        <begin position="47"/>
        <end position="70"/>
    </location>
</feature>
<dbReference type="InterPro" id="IPR025698">
    <property type="entry name" value="2TM_dom"/>
</dbReference>
<feature type="domain" description="2TM" evidence="2">
    <location>
        <begin position="9"/>
        <end position="87"/>
    </location>
</feature>
<evidence type="ECO:0000313" key="4">
    <source>
        <dbReference type="Proteomes" id="UP000732619"/>
    </source>
</evidence>